<proteinExistence type="predicted"/>
<evidence type="ECO:0008006" key="3">
    <source>
        <dbReference type="Google" id="ProtNLM"/>
    </source>
</evidence>
<protein>
    <recommendedName>
        <fullName evidence="3">DUF2071 domain-containing protein</fullName>
    </recommendedName>
</protein>
<gene>
    <name evidence="1" type="ORF">S101395_00507</name>
</gene>
<dbReference type="PANTHER" id="PTHR39186">
    <property type="entry name" value="DUF2071 FAMILY PROTEIN"/>
    <property type="match status" value="1"/>
</dbReference>
<evidence type="ECO:0000313" key="2">
    <source>
        <dbReference type="Proteomes" id="UP000196877"/>
    </source>
</evidence>
<dbReference type="Proteomes" id="UP000196877">
    <property type="component" value="Chromosome"/>
</dbReference>
<dbReference type="EMBL" id="CP021920">
    <property type="protein sequence ID" value="ASB87062.1"/>
    <property type="molecule type" value="Genomic_DNA"/>
</dbReference>
<name>A0ABM6LD24_9BACI</name>
<dbReference type="InterPro" id="IPR023375">
    <property type="entry name" value="ADC_dom_sf"/>
</dbReference>
<dbReference type="Pfam" id="PF09844">
    <property type="entry name" value="DUF2071"/>
    <property type="match status" value="1"/>
</dbReference>
<dbReference type="SUPFAM" id="SSF160104">
    <property type="entry name" value="Acetoacetate decarboxylase-like"/>
    <property type="match status" value="1"/>
</dbReference>
<dbReference type="InterPro" id="IPR018644">
    <property type="entry name" value="DUF2071"/>
</dbReference>
<reference evidence="1 2" key="1">
    <citation type="submission" date="2017-06" db="EMBL/GenBank/DDBJ databases">
        <title>Genome sequence of Bacillus sonorensis strain SRCM101395.</title>
        <authorList>
            <person name="Cho S.H."/>
        </authorList>
    </citation>
    <scope>NUCLEOTIDE SEQUENCE [LARGE SCALE GENOMIC DNA]</scope>
    <source>
        <strain evidence="1 2">SRCM101395</strain>
    </source>
</reference>
<sequence length="241" mass="28103">MIMNTSHRPFPLPKGPWMMTQTWNDVLFAHWAVEPQSLRGIIPAALELETCSGKAWISILPFLLTNLRPRFLPPLPFISRFPELNVRTYVTYRGIPGIYFFSLDAASRLAVLSARTFFHLPYFHADMDFSREENHVQFTSRRYGSDADFRARYRPLSDPFTAQKGTLDHWLTERYRLYTVHNGRVYYEDIHHSQWPLQQAEADFHQNQAAAASGLSLPDTAPLLHYAKKQHVLFWPLQQAR</sequence>
<dbReference type="GeneID" id="92855453"/>
<dbReference type="Gene3D" id="2.40.400.10">
    <property type="entry name" value="Acetoacetate decarboxylase-like"/>
    <property type="match status" value="1"/>
</dbReference>
<accession>A0ABM6LD24</accession>
<evidence type="ECO:0000313" key="1">
    <source>
        <dbReference type="EMBL" id="ASB87062.1"/>
    </source>
</evidence>
<keyword evidence="2" id="KW-1185">Reference proteome</keyword>
<dbReference type="RefSeq" id="WP_006639364.1">
    <property type="nucleotide sequence ID" value="NZ_BORD01000001.1"/>
</dbReference>
<dbReference type="PANTHER" id="PTHR39186:SF1">
    <property type="entry name" value="DUF2071 DOMAIN-CONTAINING PROTEIN"/>
    <property type="match status" value="1"/>
</dbReference>
<organism evidence="1 2">
    <name type="scientific">Bacillus sonorensis</name>
    <dbReference type="NCBI Taxonomy" id="119858"/>
    <lineage>
        <taxon>Bacteria</taxon>
        <taxon>Bacillati</taxon>
        <taxon>Bacillota</taxon>
        <taxon>Bacilli</taxon>
        <taxon>Bacillales</taxon>
        <taxon>Bacillaceae</taxon>
        <taxon>Bacillus</taxon>
    </lineage>
</organism>